<dbReference type="KEGG" id="arev:RVR_P182"/>
<dbReference type="Proteomes" id="UP000595703">
    <property type="component" value="Plasmid pRVR1"/>
</dbReference>
<evidence type="ECO:0000313" key="1">
    <source>
        <dbReference type="EMBL" id="BBG20700.1"/>
    </source>
</evidence>
<dbReference type="AlphaFoldDB" id="A0A7R6QHY6"/>
<sequence length="82" mass="8952">MEEPPMLTGDPYLVSFPVTDTDSHTVVWHCYVVKSCASSFVAEQQARERASSPAEVAARHGLALPARCEVRHAIDRLGGPVF</sequence>
<accession>A0A7R6QHY6</accession>
<organism evidence="1 2">
    <name type="scientific">Actinacidiphila reveromycinica</name>
    <dbReference type="NCBI Taxonomy" id="659352"/>
    <lineage>
        <taxon>Bacteria</taxon>
        <taxon>Bacillati</taxon>
        <taxon>Actinomycetota</taxon>
        <taxon>Actinomycetes</taxon>
        <taxon>Kitasatosporales</taxon>
        <taxon>Streptomycetaceae</taxon>
        <taxon>Actinacidiphila</taxon>
    </lineage>
</organism>
<dbReference type="RefSeq" id="WP_202239847.1">
    <property type="nucleotide sequence ID" value="NZ_AP018366.1"/>
</dbReference>
<keyword evidence="2" id="KW-1185">Reference proteome</keyword>
<protein>
    <submittedName>
        <fullName evidence="1">Uncharacterized protein</fullName>
    </submittedName>
</protein>
<proteinExistence type="predicted"/>
<gene>
    <name evidence="1" type="ORF">RVR_P182</name>
</gene>
<geneLocation type="plasmid" evidence="1 2">
    <name>pRVR1</name>
</geneLocation>
<dbReference type="EMBL" id="AP018366">
    <property type="protein sequence ID" value="BBG20700.1"/>
    <property type="molecule type" value="Genomic_DNA"/>
</dbReference>
<keyword evidence="1" id="KW-0614">Plasmid</keyword>
<evidence type="ECO:0000313" key="2">
    <source>
        <dbReference type="Proteomes" id="UP000595703"/>
    </source>
</evidence>
<reference evidence="1 2" key="1">
    <citation type="journal article" date="2020" name="Sci. Rep.">
        <title>beta-carboline chemical signals induce reveromycin production through a LuxR family regulator in Streptomyces sp. SN-593.</title>
        <authorList>
            <person name="Panthee S."/>
            <person name="Kito N."/>
            <person name="Hayashi T."/>
            <person name="Shimizu T."/>
            <person name="Ishikawa J."/>
            <person name="Hamamoto H."/>
            <person name="Osada H."/>
            <person name="Takahashi S."/>
        </authorList>
    </citation>
    <scope>NUCLEOTIDE SEQUENCE [LARGE SCALE GENOMIC DNA]</scope>
    <source>
        <strain evidence="1 2">SN-593</strain>
        <plasmid evidence="1 2">pRVR1</plasmid>
    </source>
</reference>
<name>A0A7R6QHY6_9ACTN</name>